<dbReference type="Proteomes" id="UP000535020">
    <property type="component" value="Unassembled WGS sequence"/>
</dbReference>
<dbReference type="InterPro" id="IPR051616">
    <property type="entry name" value="Cul2-RING_E3_ligase_SR"/>
</dbReference>
<sequence>MKNIVILIGVFYMTASCARDAQGFEFENFQNTPIWALAKAVKENDVESIRKFAKQEKINIDYKEPKYNQTLLALAIVNQKKEAFVELLKADANPNILLGSTMDSSPLTEAIIHQSNCDLFYIETLLRFGADPNLKIAPKSVGYFSNGYPLLTACSHNITESGSNCLDAIKLLVRYGADINCCNPVPENKGLCEGVLYFCLSSQNMEALRYFVVDQKIKIPDVVYITGSIDFASREKYSLSEILNTEDFEFEDFQDELGQHTFTNDRKNKNEIVLYLKRTGQH</sequence>
<name>A0A7Y9C813_9FLAO</name>
<evidence type="ECO:0000313" key="2">
    <source>
        <dbReference type="Proteomes" id="UP000535020"/>
    </source>
</evidence>
<gene>
    <name evidence="1" type="ORF">HZF10_13515</name>
</gene>
<evidence type="ECO:0000313" key="1">
    <source>
        <dbReference type="EMBL" id="NYA71942.1"/>
    </source>
</evidence>
<dbReference type="PANTHER" id="PTHR46224:SF64">
    <property type="entry name" value="IQ MOTIF AND ANKYRIN REPEAT DOMAIN-CONTAINING PROTEIN 1"/>
    <property type="match status" value="1"/>
</dbReference>
<reference evidence="1 2" key="1">
    <citation type="submission" date="2020-07" db="EMBL/GenBank/DDBJ databases">
        <authorList>
            <person name="Sun Q."/>
        </authorList>
    </citation>
    <scope>NUCLEOTIDE SEQUENCE [LARGE SCALE GENOMIC DNA]</scope>
    <source>
        <strain evidence="1 2">MAH-1</strain>
    </source>
</reference>
<dbReference type="SMART" id="SM00248">
    <property type="entry name" value="ANK"/>
    <property type="match status" value="4"/>
</dbReference>
<keyword evidence="2" id="KW-1185">Reference proteome</keyword>
<dbReference type="Gene3D" id="1.25.40.20">
    <property type="entry name" value="Ankyrin repeat-containing domain"/>
    <property type="match status" value="1"/>
</dbReference>
<comment type="caution">
    <text evidence="1">The sequence shown here is derived from an EMBL/GenBank/DDBJ whole genome shotgun (WGS) entry which is preliminary data.</text>
</comment>
<proteinExistence type="predicted"/>
<dbReference type="SUPFAM" id="SSF48403">
    <property type="entry name" value="Ankyrin repeat"/>
    <property type="match status" value="1"/>
</dbReference>
<dbReference type="AlphaFoldDB" id="A0A7Y9C813"/>
<dbReference type="InterPro" id="IPR036770">
    <property type="entry name" value="Ankyrin_rpt-contain_sf"/>
</dbReference>
<dbReference type="EMBL" id="JACBJI010000006">
    <property type="protein sequence ID" value="NYA71942.1"/>
    <property type="molecule type" value="Genomic_DNA"/>
</dbReference>
<accession>A0A7Y9C813</accession>
<protein>
    <submittedName>
        <fullName evidence="1">Ankyrin repeat domain-containing protein</fullName>
    </submittedName>
</protein>
<dbReference type="InterPro" id="IPR002110">
    <property type="entry name" value="Ankyrin_rpt"/>
</dbReference>
<dbReference type="RefSeq" id="WP_176006753.1">
    <property type="nucleotide sequence ID" value="NZ_JABWMI010000015.1"/>
</dbReference>
<dbReference type="PROSITE" id="PS51257">
    <property type="entry name" value="PROKAR_LIPOPROTEIN"/>
    <property type="match status" value="1"/>
</dbReference>
<dbReference type="PANTHER" id="PTHR46224">
    <property type="entry name" value="ANKYRIN REPEAT FAMILY PROTEIN"/>
    <property type="match status" value="1"/>
</dbReference>
<organism evidence="1 2">
    <name type="scientific">Flavobacterium agri</name>
    <dbReference type="NCBI Taxonomy" id="2743471"/>
    <lineage>
        <taxon>Bacteria</taxon>
        <taxon>Pseudomonadati</taxon>
        <taxon>Bacteroidota</taxon>
        <taxon>Flavobacteriia</taxon>
        <taxon>Flavobacteriales</taxon>
        <taxon>Flavobacteriaceae</taxon>
        <taxon>Flavobacterium</taxon>
    </lineage>
</organism>